<dbReference type="GeneID" id="19942966"/>
<sequence length="1025" mass="114046">MSHTMLELVLSVDAAHCGRAEHSVPYTPNMHVNGMRVPLTWPLSAAQLAELSALYPGNPIRIPWTSIAQSCTDNVFEHTRKMRHIVQSMHPWGNYDTGFQMLTIDRVGTAAAITLPNNFCDFFGIMVHVLPSDAVGGAVTVSYNGHTTAWDEVRDRQFAFNAACSLQVAPIVSGSRATLVYSVAYSTDGASDDDQLFHYYKRPIPRPTIACMQKAVANWNEHTHVALRWRFAHAGPLSFEALTGKAQAVVEYLVSTRVVDVALFQPDGATDDIAFHAACSVPALVVASCPHARLRELSAWSDDAAPEPDTIYVAFWPKAHRVYFVGFARMVELLQTPRDALSTELADSFDDLVSAVIRMLRVGIRERYAMRIERANWHLLGSLLLHRVGRDGIDVCMHFLQCTMHNNVFWSVANLVPIWFLDVVTCYGWQHVQPRLVSLIEGTDTSYDADFMHLLVGLVDNNRLRLRQRHATEFLKAMLTLLLRRRDDHSRLPDQDIFLHGALRVMSCLATESTDSVVGGLLEQRLPAPLVAGIARFDPTHCSLLQAVHSTAELQQEVPKTLWELRNVPLALQLQPYIDVAIAYYSTTENCDSLGLSALLKVTAGTPAFGAAADAGLRQKMDLSFWVDVLGTPRTHLAPSFKAQLMAQVLAAVQSVTPLKAQTDATCLRTLAVCVQNAIWICHHLRADDALATILDRLFTQQAMHVDQVTFVMGVFVLLYDTFVDSDLASLAIDLAMRSVPVLAARLALLSTRETSTMVTWPCDCRICAQLKAFATSPGPRSERFATHSCKYLSQRMQAGTAFHWYPSHTEDLCWESVDETYPVLINHPTHRATEMHDANERLERSLALLWICAHFDHTPGLAALLAYAKALEAAHEAPITVIMDIIVPFHDQAVNAGHSDFARALAAIGLPQLTARLAALSAPTITRERSSKRCRWCPRYCDEVADFARSSRRVMYVSDKVARAMCVPLRRYPEHVGGVCWAELLGDQYTLFNDTNELVAKMRDAAARLESSLTRSPKRPCLRL</sequence>
<name>T0S5A0_SAPDV</name>
<accession>T0S5A0</accession>
<gene>
    <name evidence="1" type="ORF">SDRG_02239</name>
</gene>
<protein>
    <submittedName>
        <fullName evidence="1">Uncharacterized protein</fullName>
    </submittedName>
</protein>
<dbReference type="OMA" id="AFWPKAH"/>
<dbReference type="OrthoDB" id="84452at2759"/>
<dbReference type="InParanoid" id="T0S5A0"/>
<dbReference type="EMBL" id="JH767136">
    <property type="protein sequence ID" value="EQC40338.1"/>
    <property type="molecule type" value="Genomic_DNA"/>
</dbReference>
<reference evidence="1 2" key="1">
    <citation type="submission" date="2012-04" db="EMBL/GenBank/DDBJ databases">
        <title>The Genome Sequence of Saprolegnia declina VS20.</title>
        <authorList>
            <consortium name="The Broad Institute Genome Sequencing Platform"/>
            <person name="Russ C."/>
            <person name="Nusbaum C."/>
            <person name="Tyler B."/>
            <person name="van West P."/>
            <person name="Dieguez-Uribeondo J."/>
            <person name="de Bruijn I."/>
            <person name="Tripathy S."/>
            <person name="Jiang R."/>
            <person name="Young S.K."/>
            <person name="Zeng Q."/>
            <person name="Gargeya S."/>
            <person name="Fitzgerald M."/>
            <person name="Haas B."/>
            <person name="Abouelleil A."/>
            <person name="Alvarado L."/>
            <person name="Arachchi H.M."/>
            <person name="Berlin A."/>
            <person name="Chapman S.B."/>
            <person name="Goldberg J."/>
            <person name="Griggs A."/>
            <person name="Gujja S."/>
            <person name="Hansen M."/>
            <person name="Howarth C."/>
            <person name="Imamovic A."/>
            <person name="Larimer J."/>
            <person name="McCowen C."/>
            <person name="Montmayeur A."/>
            <person name="Murphy C."/>
            <person name="Neiman D."/>
            <person name="Pearson M."/>
            <person name="Priest M."/>
            <person name="Roberts A."/>
            <person name="Saif S."/>
            <person name="Shea T."/>
            <person name="Sisk P."/>
            <person name="Sykes S."/>
            <person name="Wortman J."/>
            <person name="Nusbaum C."/>
            <person name="Birren B."/>
        </authorList>
    </citation>
    <scope>NUCLEOTIDE SEQUENCE [LARGE SCALE GENOMIC DNA]</scope>
    <source>
        <strain evidence="1 2">VS20</strain>
    </source>
</reference>
<dbReference type="AlphaFoldDB" id="T0S5A0"/>
<dbReference type="Proteomes" id="UP000030762">
    <property type="component" value="Unassembled WGS sequence"/>
</dbReference>
<dbReference type="RefSeq" id="XP_008606037.1">
    <property type="nucleotide sequence ID" value="XM_008607815.1"/>
</dbReference>
<keyword evidence="2" id="KW-1185">Reference proteome</keyword>
<dbReference type="VEuPathDB" id="FungiDB:SDRG_02239"/>
<evidence type="ECO:0000313" key="1">
    <source>
        <dbReference type="EMBL" id="EQC40338.1"/>
    </source>
</evidence>
<organism evidence="1 2">
    <name type="scientific">Saprolegnia diclina (strain VS20)</name>
    <dbReference type="NCBI Taxonomy" id="1156394"/>
    <lineage>
        <taxon>Eukaryota</taxon>
        <taxon>Sar</taxon>
        <taxon>Stramenopiles</taxon>
        <taxon>Oomycota</taxon>
        <taxon>Saprolegniomycetes</taxon>
        <taxon>Saprolegniales</taxon>
        <taxon>Saprolegniaceae</taxon>
        <taxon>Saprolegnia</taxon>
    </lineage>
</organism>
<evidence type="ECO:0000313" key="2">
    <source>
        <dbReference type="Proteomes" id="UP000030762"/>
    </source>
</evidence>
<proteinExistence type="predicted"/>